<feature type="domain" description="C2H2-type" evidence="8">
    <location>
        <begin position="53"/>
        <end position="74"/>
    </location>
</feature>
<proteinExistence type="predicted"/>
<dbReference type="Proteomes" id="UP001174677">
    <property type="component" value="Chromosome 1"/>
</dbReference>
<dbReference type="InterPro" id="IPR025799">
    <property type="entry name" value="Arg_MeTrfase"/>
</dbReference>
<dbReference type="Gene3D" id="2.70.160.11">
    <property type="entry name" value="Hnrnp arginine n-methyltransferase1"/>
    <property type="match status" value="1"/>
</dbReference>
<comment type="catalytic activity">
    <reaction evidence="4">
        <text>L-arginyl-[protein] + 2 S-adenosyl-L-methionine = N(omega),N(omega)-dimethyl-L-arginyl-[protein] + 2 S-adenosyl-L-homocysteine + 2 H(+)</text>
        <dbReference type="Rhea" id="RHEA:48096"/>
        <dbReference type="Rhea" id="RHEA-COMP:10532"/>
        <dbReference type="Rhea" id="RHEA-COMP:11991"/>
        <dbReference type="ChEBI" id="CHEBI:15378"/>
        <dbReference type="ChEBI" id="CHEBI:29965"/>
        <dbReference type="ChEBI" id="CHEBI:57856"/>
        <dbReference type="ChEBI" id="CHEBI:59789"/>
        <dbReference type="ChEBI" id="CHEBI:61897"/>
        <dbReference type="EC" id="2.1.1.319"/>
    </reaction>
    <physiologicalReaction direction="left-to-right" evidence="4">
        <dbReference type="Rhea" id="RHEA:48097"/>
    </physiologicalReaction>
</comment>
<evidence type="ECO:0000256" key="1">
    <source>
        <dbReference type="ARBA" id="ARBA00022603"/>
    </source>
</evidence>
<dbReference type="InterPro" id="IPR029063">
    <property type="entry name" value="SAM-dependent_MTases_sf"/>
</dbReference>
<evidence type="ECO:0000256" key="3">
    <source>
        <dbReference type="ARBA" id="ARBA00022691"/>
    </source>
</evidence>
<dbReference type="InterPro" id="IPR055135">
    <property type="entry name" value="PRMT_dom"/>
</dbReference>
<dbReference type="InterPro" id="IPR041698">
    <property type="entry name" value="Methyltransf_25"/>
</dbReference>
<reference evidence="9" key="1">
    <citation type="journal article" date="2023" name="Plant Biotechnol. J.">
        <title>Chromosome-level wild Hevea brasiliensis genome provides new tools for genomic-assisted breeding and valuable loci to elevate rubber yield.</title>
        <authorList>
            <person name="Cheng H."/>
            <person name="Song X."/>
            <person name="Hu Y."/>
            <person name="Wu T."/>
            <person name="Yang Q."/>
            <person name="An Z."/>
            <person name="Feng S."/>
            <person name="Deng Z."/>
            <person name="Wu W."/>
            <person name="Zeng X."/>
            <person name="Tu M."/>
            <person name="Wang X."/>
            <person name="Huang H."/>
        </authorList>
    </citation>
    <scope>NUCLEOTIDE SEQUENCE</scope>
    <source>
        <strain evidence="9">MT/VB/25A 57/8</strain>
    </source>
</reference>
<dbReference type="CDD" id="cd02440">
    <property type="entry name" value="AdoMet_MTases"/>
    <property type="match status" value="1"/>
</dbReference>
<dbReference type="Pfam" id="PF22528">
    <property type="entry name" value="PRMT_C"/>
    <property type="match status" value="1"/>
</dbReference>
<accession>A0ABQ9NDX1</accession>
<dbReference type="PROSITE" id="PS00028">
    <property type="entry name" value="ZINC_FINGER_C2H2_1"/>
    <property type="match status" value="1"/>
</dbReference>
<evidence type="ECO:0000313" key="10">
    <source>
        <dbReference type="Proteomes" id="UP001174677"/>
    </source>
</evidence>
<dbReference type="PROSITE" id="PS51678">
    <property type="entry name" value="SAM_MT_PRMT"/>
    <property type="match status" value="1"/>
</dbReference>
<dbReference type="PANTHER" id="PTHR11006">
    <property type="entry name" value="PROTEIN ARGININE N-METHYLTRANSFERASE"/>
    <property type="match status" value="1"/>
</dbReference>
<evidence type="ECO:0000313" key="9">
    <source>
        <dbReference type="EMBL" id="KAJ9190541.1"/>
    </source>
</evidence>
<name>A0ABQ9NDX1_HEVBR</name>
<dbReference type="Gene3D" id="3.40.50.150">
    <property type="entry name" value="Vaccinia Virus protein VP39"/>
    <property type="match status" value="1"/>
</dbReference>
<dbReference type="PANTHER" id="PTHR11006:SF89">
    <property type="entry name" value="PROTEIN ARGININE N-METHYLTRANSFERASE 3-RELATED"/>
    <property type="match status" value="1"/>
</dbReference>
<evidence type="ECO:0000256" key="6">
    <source>
        <dbReference type="PROSITE-ProRule" id="PRU01015"/>
    </source>
</evidence>
<sequence length="602" mass="67140">MAKSYPMEINKMHKTLIELESEEEEEEEEEENGDWEDWRDDDGEEESESNFRCLFCDSKYSACTELLDHCSLIHKFDFRGIRKQLSLDFYSSFKLINYVRCQVAQNRCWSCGLTCKSNRDLQCHLHDAVNLEDIKPLWDDDKYLKPFIQDDSLLYSFAEDEEGEDDFTSSVYKEEVIRDLANIEKICLEDDNTGQNSEASSNSFERNEMKEVASVSKGPLNLVAKDIKKVNDNYFGAYSSFGIHREMISDKVRMDAYSQAILKNPALLTGAVVMDLGCGTGILSLFAAQAGASRVIAVEASEKMAAVATQIAKDNGLWHNESNDQCTGVIEVVQGMVEELDKYIQIEPHSIDVLLSEWMGYCLLYESMLSSVLLARDKWLKPGGAILPDTATIYAAGFGRGGTSLPFWEDVYGFNMSCIGKELVQDAAQIPVVDVVDDCDLVTDATVLQTFDLATMKPGEVDFTASIELKPKSCSLASNSIEMASKTICCYGVVLWFDTGFTTRFCKETPAVLSTSPCTPKTHWSQTILTFREPIAMAPENLPADGRSAAVGTHAFPAATIQLRISIVRAAQHRSIDISMETVSVGPDGRKRSWPVQMFNLS</sequence>
<feature type="region of interest" description="Disordered" evidence="7">
    <location>
        <begin position="16"/>
        <end position="44"/>
    </location>
</feature>
<dbReference type="Pfam" id="PF12756">
    <property type="entry name" value="zf-C2H2_2"/>
    <property type="match status" value="1"/>
</dbReference>
<dbReference type="SUPFAM" id="SSF57667">
    <property type="entry name" value="beta-beta-alpha zinc fingers"/>
    <property type="match status" value="1"/>
</dbReference>
<keyword evidence="2 6" id="KW-0808">Transferase</keyword>
<dbReference type="EMBL" id="JARPOI010000001">
    <property type="protein sequence ID" value="KAJ9190541.1"/>
    <property type="molecule type" value="Genomic_DNA"/>
</dbReference>
<keyword evidence="1 6" id="KW-0489">Methyltransferase</keyword>
<keyword evidence="10" id="KW-1185">Reference proteome</keyword>
<dbReference type="SUPFAM" id="SSF53335">
    <property type="entry name" value="S-adenosyl-L-methionine-dependent methyltransferases"/>
    <property type="match status" value="1"/>
</dbReference>
<gene>
    <name evidence="9" type="ORF">P3X46_001728</name>
</gene>
<comment type="caution">
    <text evidence="9">The sequence shown here is derived from an EMBL/GenBank/DDBJ whole genome shotgun (WGS) entry which is preliminary data.</text>
</comment>
<protein>
    <recommendedName>
        <fullName evidence="8">C2H2-type domain-containing protein</fullName>
    </recommendedName>
</protein>
<dbReference type="InterPro" id="IPR036236">
    <property type="entry name" value="Znf_C2H2_sf"/>
</dbReference>
<keyword evidence="3 6" id="KW-0949">S-adenosyl-L-methionine</keyword>
<comment type="catalytic activity">
    <reaction evidence="5">
        <text>L-arginyl-[protein] + S-adenosyl-L-methionine = N(omega)-methyl-L-arginyl-[protein] + S-adenosyl-L-homocysteine + H(+)</text>
        <dbReference type="Rhea" id="RHEA:48100"/>
        <dbReference type="Rhea" id="RHEA-COMP:10532"/>
        <dbReference type="Rhea" id="RHEA-COMP:11990"/>
        <dbReference type="ChEBI" id="CHEBI:15378"/>
        <dbReference type="ChEBI" id="CHEBI:29965"/>
        <dbReference type="ChEBI" id="CHEBI:57856"/>
        <dbReference type="ChEBI" id="CHEBI:59789"/>
        <dbReference type="ChEBI" id="CHEBI:65280"/>
    </reaction>
    <physiologicalReaction direction="left-to-right" evidence="5">
        <dbReference type="Rhea" id="RHEA:48101"/>
    </physiologicalReaction>
</comment>
<evidence type="ECO:0000256" key="2">
    <source>
        <dbReference type="ARBA" id="ARBA00022679"/>
    </source>
</evidence>
<evidence type="ECO:0000256" key="5">
    <source>
        <dbReference type="ARBA" id="ARBA00049303"/>
    </source>
</evidence>
<dbReference type="Pfam" id="PF13649">
    <property type="entry name" value="Methyltransf_25"/>
    <property type="match status" value="1"/>
</dbReference>
<evidence type="ECO:0000256" key="4">
    <source>
        <dbReference type="ARBA" id="ARBA00047384"/>
    </source>
</evidence>
<evidence type="ECO:0000256" key="7">
    <source>
        <dbReference type="SAM" id="MobiDB-lite"/>
    </source>
</evidence>
<dbReference type="InterPro" id="IPR041661">
    <property type="entry name" value="ZN622/Rei1/Reh1_Znf-C2H2"/>
</dbReference>
<organism evidence="9 10">
    <name type="scientific">Hevea brasiliensis</name>
    <name type="common">Para rubber tree</name>
    <name type="synonym">Siphonia brasiliensis</name>
    <dbReference type="NCBI Taxonomy" id="3981"/>
    <lineage>
        <taxon>Eukaryota</taxon>
        <taxon>Viridiplantae</taxon>
        <taxon>Streptophyta</taxon>
        <taxon>Embryophyta</taxon>
        <taxon>Tracheophyta</taxon>
        <taxon>Spermatophyta</taxon>
        <taxon>Magnoliopsida</taxon>
        <taxon>eudicotyledons</taxon>
        <taxon>Gunneridae</taxon>
        <taxon>Pentapetalae</taxon>
        <taxon>rosids</taxon>
        <taxon>fabids</taxon>
        <taxon>Malpighiales</taxon>
        <taxon>Euphorbiaceae</taxon>
        <taxon>Crotonoideae</taxon>
        <taxon>Micrandreae</taxon>
        <taxon>Hevea</taxon>
    </lineage>
</organism>
<dbReference type="InterPro" id="IPR013087">
    <property type="entry name" value="Znf_C2H2_type"/>
</dbReference>
<feature type="compositionally biased region" description="Acidic residues" evidence="7">
    <location>
        <begin position="19"/>
        <end position="44"/>
    </location>
</feature>
<evidence type="ECO:0000259" key="8">
    <source>
        <dbReference type="PROSITE" id="PS00028"/>
    </source>
</evidence>